<organism evidence="8 9">
    <name type="scientific">Leucothrix arctica</name>
    <dbReference type="NCBI Taxonomy" id="1481894"/>
    <lineage>
        <taxon>Bacteria</taxon>
        <taxon>Pseudomonadati</taxon>
        <taxon>Pseudomonadota</taxon>
        <taxon>Gammaproteobacteria</taxon>
        <taxon>Thiotrichales</taxon>
        <taxon>Thiotrichaceae</taxon>
        <taxon>Leucothrix</taxon>
    </lineage>
</organism>
<dbReference type="PANTHER" id="PTHR34820">
    <property type="entry name" value="INNER MEMBRANE PROTEIN YEBZ"/>
    <property type="match status" value="1"/>
</dbReference>
<dbReference type="EMBL" id="QGKL01000012">
    <property type="protein sequence ID" value="PWQ98327.1"/>
    <property type="molecule type" value="Genomic_DNA"/>
</dbReference>
<dbReference type="GO" id="GO:0046688">
    <property type="term" value="P:response to copper ion"/>
    <property type="evidence" value="ECO:0007669"/>
    <property type="project" value="UniProtKB-UniRule"/>
</dbReference>
<comment type="caution">
    <text evidence="8">The sequence shown here is derived from an EMBL/GenBank/DDBJ whole genome shotgun (WGS) entry which is preliminary data.</text>
</comment>
<feature type="transmembrane region" description="Helical" evidence="6">
    <location>
        <begin position="87"/>
        <end position="113"/>
    </location>
</feature>
<keyword evidence="2 6" id="KW-1003">Cell membrane</keyword>
<comment type="similarity">
    <text evidence="6">Belongs to the CopD family.</text>
</comment>
<evidence type="ECO:0000256" key="3">
    <source>
        <dbReference type="ARBA" id="ARBA00022692"/>
    </source>
</evidence>
<name>A0A317CJ74_9GAMM</name>
<keyword evidence="6" id="KW-0186">Copper</keyword>
<dbReference type="Pfam" id="PF05425">
    <property type="entry name" value="CopD"/>
    <property type="match status" value="1"/>
</dbReference>
<keyword evidence="4 6" id="KW-1133">Transmembrane helix</keyword>
<evidence type="ECO:0000313" key="9">
    <source>
        <dbReference type="Proteomes" id="UP000245506"/>
    </source>
</evidence>
<feature type="transmembrane region" description="Helical" evidence="6">
    <location>
        <begin position="268"/>
        <end position="289"/>
    </location>
</feature>
<dbReference type="GO" id="GO:0006825">
    <property type="term" value="P:copper ion transport"/>
    <property type="evidence" value="ECO:0007669"/>
    <property type="project" value="InterPro"/>
</dbReference>
<dbReference type="GO" id="GO:0005886">
    <property type="term" value="C:plasma membrane"/>
    <property type="evidence" value="ECO:0007669"/>
    <property type="project" value="UniProtKB-SubCell"/>
</dbReference>
<gene>
    <name evidence="8" type="ORF">DKT75_04130</name>
</gene>
<evidence type="ECO:0000259" key="7">
    <source>
        <dbReference type="Pfam" id="PF05425"/>
    </source>
</evidence>
<feature type="transmembrane region" description="Helical" evidence="6">
    <location>
        <begin position="45"/>
        <end position="67"/>
    </location>
</feature>
<sequence>MSDISPWLASIFISKLLLYITFAMSVGGVSAALMIQQYQFKKTPFLSYALTGVVLGLVFSSIDFLLQVGSFAESGFSGMWDKMYMEILWQSGVGITYKLRLAGGFGLLVLLIAIRFKSVLTKPVAYTYLAVSLLIAASFTWIGHTAEQATWVRSALVLHIFIAMWWVGFLYPLRVCCQALTGDELKKLMHEFGKQASYLVALLLVAGVAISYVLEGSFTTLFTSTHGNILLVKLGAVAAILAIAAYHKLRLVPSLTNHQSALALQRSISIEMGIALLILIITAALSTLAGPSHI</sequence>
<evidence type="ECO:0000256" key="5">
    <source>
        <dbReference type="ARBA" id="ARBA00023136"/>
    </source>
</evidence>
<keyword evidence="6" id="KW-0997">Cell inner membrane</keyword>
<keyword evidence="3 6" id="KW-0812">Transmembrane</keyword>
<comment type="subcellular location">
    <subcellularLocation>
        <location evidence="6">Cell inner membrane</location>
        <topology evidence="6">Multi-pass membrane protein</topology>
    </subcellularLocation>
    <subcellularLocation>
        <location evidence="1">Cell membrane</location>
        <topology evidence="1">Multi-pass membrane protein</topology>
    </subcellularLocation>
</comment>
<evidence type="ECO:0000313" key="8">
    <source>
        <dbReference type="EMBL" id="PWQ98327.1"/>
    </source>
</evidence>
<protein>
    <recommendedName>
        <fullName evidence="6">Copper resistance protein D</fullName>
    </recommendedName>
</protein>
<accession>A0A317CJ74</accession>
<dbReference type="RefSeq" id="WP_109822168.1">
    <property type="nucleotide sequence ID" value="NZ_QGKL01000012.1"/>
</dbReference>
<evidence type="ECO:0000256" key="1">
    <source>
        <dbReference type="ARBA" id="ARBA00004651"/>
    </source>
</evidence>
<feature type="transmembrane region" description="Helical" evidence="6">
    <location>
        <begin position="226"/>
        <end position="247"/>
    </location>
</feature>
<keyword evidence="9" id="KW-1185">Reference proteome</keyword>
<keyword evidence="5 6" id="KW-0472">Membrane</keyword>
<feature type="transmembrane region" description="Helical" evidence="6">
    <location>
        <begin position="125"/>
        <end position="144"/>
    </location>
</feature>
<dbReference type="PANTHER" id="PTHR34820:SF4">
    <property type="entry name" value="INNER MEMBRANE PROTEIN YEBZ"/>
    <property type="match status" value="1"/>
</dbReference>
<proteinExistence type="inferred from homology"/>
<comment type="function">
    <text evidence="6">Involved in copper resistance.</text>
</comment>
<feature type="transmembrane region" description="Helical" evidence="6">
    <location>
        <begin position="12"/>
        <end position="33"/>
    </location>
</feature>
<reference evidence="8 9" key="1">
    <citation type="submission" date="2018-05" db="EMBL/GenBank/DDBJ databases">
        <title>Leucothrix arctica sp. nov., isolated from Arctic seawater.</title>
        <authorList>
            <person name="Choi A."/>
            <person name="Baek K."/>
        </authorList>
    </citation>
    <scope>NUCLEOTIDE SEQUENCE [LARGE SCALE GENOMIC DNA]</scope>
    <source>
        <strain evidence="8 9">IMCC9719</strain>
    </source>
</reference>
<feature type="transmembrane region" description="Helical" evidence="6">
    <location>
        <begin position="196"/>
        <end position="214"/>
    </location>
</feature>
<evidence type="ECO:0000256" key="6">
    <source>
        <dbReference type="RuleBase" id="RU369037"/>
    </source>
</evidence>
<dbReference type="AlphaFoldDB" id="A0A317CJ74"/>
<dbReference type="InterPro" id="IPR032694">
    <property type="entry name" value="CopC/D"/>
</dbReference>
<evidence type="ECO:0000256" key="4">
    <source>
        <dbReference type="ARBA" id="ARBA00022989"/>
    </source>
</evidence>
<dbReference type="InterPro" id="IPR008457">
    <property type="entry name" value="Cu-R_CopD_dom"/>
</dbReference>
<dbReference type="Proteomes" id="UP000245506">
    <property type="component" value="Unassembled WGS sequence"/>
</dbReference>
<dbReference type="OrthoDB" id="5780104at2"/>
<feature type="domain" description="Copper resistance protein D" evidence="7">
    <location>
        <begin position="188"/>
        <end position="285"/>
    </location>
</feature>
<feature type="transmembrane region" description="Helical" evidence="6">
    <location>
        <begin position="156"/>
        <end position="175"/>
    </location>
</feature>
<evidence type="ECO:0000256" key="2">
    <source>
        <dbReference type="ARBA" id="ARBA00022475"/>
    </source>
</evidence>